<gene>
    <name evidence="2" type="ORF">AQUSIP_22530</name>
</gene>
<reference evidence="2 3" key="1">
    <citation type="submission" date="2019-08" db="EMBL/GenBank/DDBJ databases">
        <authorList>
            <person name="Guy L."/>
        </authorList>
    </citation>
    <scope>NUCLEOTIDE SEQUENCE [LARGE SCALE GENOMIC DNA]</scope>
    <source>
        <strain evidence="2 3">SGT-108</strain>
    </source>
</reference>
<organism evidence="2 3">
    <name type="scientific">Aquicella siphonis</name>
    <dbReference type="NCBI Taxonomy" id="254247"/>
    <lineage>
        <taxon>Bacteria</taxon>
        <taxon>Pseudomonadati</taxon>
        <taxon>Pseudomonadota</taxon>
        <taxon>Gammaproteobacteria</taxon>
        <taxon>Legionellales</taxon>
        <taxon>Coxiellaceae</taxon>
        <taxon>Aquicella</taxon>
    </lineage>
</organism>
<keyword evidence="1" id="KW-1133">Transmembrane helix</keyword>
<sequence length="110" mass="12717">MNPVKIYKQCWIGEASLAQAFWLIYVLFTVIFIIIADFLVDILVAGSFTPFYVHNQYSDLIITITFPFLFVNAMCVWISGKNSSWKWSLISKVTVILPLIFGTFHITRLF</sequence>
<keyword evidence="3" id="KW-1185">Reference proteome</keyword>
<proteinExistence type="predicted"/>
<dbReference type="KEGG" id="asip:AQUSIP_22530"/>
<protein>
    <submittedName>
        <fullName evidence="2">Uncharacterized protein</fullName>
    </submittedName>
</protein>
<dbReference type="Proteomes" id="UP000324194">
    <property type="component" value="Chromosome 1"/>
</dbReference>
<accession>A0A5E4PL31</accession>
<evidence type="ECO:0000313" key="2">
    <source>
        <dbReference type="EMBL" id="VVC76926.1"/>
    </source>
</evidence>
<name>A0A5E4PL31_9COXI</name>
<dbReference type="EMBL" id="LR699119">
    <property type="protein sequence ID" value="VVC76926.1"/>
    <property type="molecule type" value="Genomic_DNA"/>
</dbReference>
<dbReference type="RefSeq" id="WP_148340205.1">
    <property type="nucleotide sequence ID" value="NZ_LR699119.1"/>
</dbReference>
<feature type="transmembrane region" description="Helical" evidence="1">
    <location>
        <begin position="60"/>
        <end position="80"/>
    </location>
</feature>
<evidence type="ECO:0000313" key="3">
    <source>
        <dbReference type="Proteomes" id="UP000324194"/>
    </source>
</evidence>
<feature type="transmembrane region" description="Helical" evidence="1">
    <location>
        <begin position="20"/>
        <end position="40"/>
    </location>
</feature>
<evidence type="ECO:0000256" key="1">
    <source>
        <dbReference type="SAM" id="Phobius"/>
    </source>
</evidence>
<feature type="transmembrane region" description="Helical" evidence="1">
    <location>
        <begin position="87"/>
        <end position="107"/>
    </location>
</feature>
<keyword evidence="1" id="KW-0472">Membrane</keyword>
<dbReference type="AlphaFoldDB" id="A0A5E4PL31"/>
<keyword evidence="1" id="KW-0812">Transmembrane</keyword>